<comment type="caution">
    <text evidence="3">The sequence shown here is derived from an EMBL/GenBank/DDBJ whole genome shotgun (WGS) entry which is preliminary data.</text>
</comment>
<evidence type="ECO:0000259" key="2">
    <source>
        <dbReference type="PROSITE" id="PS50851"/>
    </source>
</evidence>
<feature type="domain" description="CheW-like" evidence="2">
    <location>
        <begin position="22"/>
        <end position="162"/>
    </location>
</feature>
<dbReference type="Proteomes" id="UP000094056">
    <property type="component" value="Unassembled WGS sequence"/>
</dbReference>
<sequence>MNETELTQKMQKKPETHKLGNIVQLIVFHLGDEEFGANIDQVREIIWRASVTPIPDSPDFIKGVTNVRGEIAVVIDLKKRFFLRVKQEIEEKHIIMTEQDKNLFGLMVDEVTEVLRIPKTDIKGTPEFVTRIDRIYINGVLTLENRLIMLLDLEKVLSEEELAKLSEIRVRHRTAIEEDRESVASAESADTTAKKSKKRKRNIEN</sequence>
<feature type="region of interest" description="Disordered" evidence="1">
    <location>
        <begin position="176"/>
        <end position="205"/>
    </location>
</feature>
<dbReference type="PANTHER" id="PTHR22617:SF23">
    <property type="entry name" value="CHEMOTAXIS PROTEIN CHEW"/>
    <property type="match status" value="1"/>
</dbReference>
<feature type="compositionally biased region" description="Basic residues" evidence="1">
    <location>
        <begin position="194"/>
        <end position="205"/>
    </location>
</feature>
<gene>
    <name evidence="3" type="primary">cheW_4</name>
    <name evidence="3" type="ORF">SCARUB_04103</name>
</gene>
<dbReference type="AlphaFoldDB" id="A0A1E3X586"/>
<dbReference type="SMART" id="SM00260">
    <property type="entry name" value="CheW"/>
    <property type="match status" value="1"/>
</dbReference>
<evidence type="ECO:0000313" key="3">
    <source>
        <dbReference type="EMBL" id="ODS30778.1"/>
    </source>
</evidence>
<dbReference type="SUPFAM" id="SSF50341">
    <property type="entry name" value="CheW-like"/>
    <property type="match status" value="1"/>
</dbReference>
<dbReference type="Pfam" id="PF01584">
    <property type="entry name" value="CheW"/>
    <property type="match status" value="1"/>
</dbReference>
<dbReference type="InterPro" id="IPR036061">
    <property type="entry name" value="CheW-like_dom_sf"/>
</dbReference>
<dbReference type="GO" id="GO:0006935">
    <property type="term" value="P:chemotaxis"/>
    <property type="evidence" value="ECO:0007669"/>
    <property type="project" value="InterPro"/>
</dbReference>
<evidence type="ECO:0000256" key="1">
    <source>
        <dbReference type="SAM" id="MobiDB-lite"/>
    </source>
</evidence>
<proteinExistence type="predicted"/>
<evidence type="ECO:0000313" key="4">
    <source>
        <dbReference type="Proteomes" id="UP000094056"/>
    </source>
</evidence>
<name>A0A1E3X586_9BACT</name>
<accession>A0A1E3X586</accession>
<dbReference type="PATRIC" id="fig|1872076.5.peg.4900"/>
<dbReference type="GO" id="GO:0005829">
    <property type="term" value="C:cytosol"/>
    <property type="evidence" value="ECO:0007669"/>
    <property type="project" value="TreeGrafter"/>
</dbReference>
<dbReference type="PANTHER" id="PTHR22617">
    <property type="entry name" value="CHEMOTAXIS SENSOR HISTIDINE KINASE-RELATED"/>
    <property type="match status" value="1"/>
</dbReference>
<reference evidence="3 4" key="1">
    <citation type="submission" date="2016-07" db="EMBL/GenBank/DDBJ databases">
        <title>Draft genome of Scalindua rubra, obtained from a brine-seawater interface in the Red Sea, sheds light on salt adaptation in anammox bacteria.</title>
        <authorList>
            <person name="Speth D.R."/>
            <person name="Lagkouvardos I."/>
            <person name="Wang Y."/>
            <person name="Qian P.-Y."/>
            <person name="Dutilh B.E."/>
            <person name="Jetten M.S."/>
        </authorList>
    </citation>
    <scope>NUCLEOTIDE SEQUENCE [LARGE SCALE GENOMIC DNA]</scope>
    <source>
        <strain evidence="3">BSI-1</strain>
    </source>
</reference>
<dbReference type="EMBL" id="MAYW01000177">
    <property type="protein sequence ID" value="ODS30778.1"/>
    <property type="molecule type" value="Genomic_DNA"/>
</dbReference>
<organism evidence="3 4">
    <name type="scientific">Candidatus Scalindua rubra</name>
    <dbReference type="NCBI Taxonomy" id="1872076"/>
    <lineage>
        <taxon>Bacteria</taxon>
        <taxon>Pseudomonadati</taxon>
        <taxon>Planctomycetota</taxon>
        <taxon>Candidatus Brocadiia</taxon>
        <taxon>Candidatus Brocadiales</taxon>
        <taxon>Candidatus Scalinduaceae</taxon>
        <taxon>Candidatus Scalindua</taxon>
    </lineage>
</organism>
<dbReference type="InterPro" id="IPR039315">
    <property type="entry name" value="CheW"/>
</dbReference>
<dbReference type="GO" id="GO:0007165">
    <property type="term" value="P:signal transduction"/>
    <property type="evidence" value="ECO:0007669"/>
    <property type="project" value="InterPro"/>
</dbReference>
<dbReference type="InterPro" id="IPR002545">
    <property type="entry name" value="CheW-lke_dom"/>
</dbReference>
<protein>
    <submittedName>
        <fullName evidence="3">Purine binding chemotaxis protein</fullName>
    </submittedName>
</protein>
<dbReference type="PROSITE" id="PS50851">
    <property type="entry name" value="CHEW"/>
    <property type="match status" value="1"/>
</dbReference>
<dbReference type="Gene3D" id="2.40.50.180">
    <property type="entry name" value="CheA-289, Domain 4"/>
    <property type="match status" value="1"/>
</dbReference>
<dbReference type="Gene3D" id="2.30.30.40">
    <property type="entry name" value="SH3 Domains"/>
    <property type="match status" value="1"/>
</dbReference>